<dbReference type="GeneID" id="59375847"/>
<dbReference type="VEuPathDB" id="FungiDB:PC9H_006029"/>
<keyword evidence="1" id="KW-0472">Membrane</keyword>
<evidence type="ECO:0000313" key="2">
    <source>
        <dbReference type="EMBL" id="KAF7430324.1"/>
    </source>
</evidence>
<dbReference type="AlphaFoldDB" id="A0A8H7DTQ5"/>
<organism evidence="2 3">
    <name type="scientific">Pleurotus ostreatus</name>
    <name type="common">Oyster mushroom</name>
    <name type="synonym">White-rot fungus</name>
    <dbReference type="NCBI Taxonomy" id="5322"/>
    <lineage>
        <taxon>Eukaryota</taxon>
        <taxon>Fungi</taxon>
        <taxon>Dikarya</taxon>
        <taxon>Basidiomycota</taxon>
        <taxon>Agaricomycotina</taxon>
        <taxon>Agaricomycetes</taxon>
        <taxon>Agaricomycetidae</taxon>
        <taxon>Agaricales</taxon>
        <taxon>Pleurotineae</taxon>
        <taxon>Pleurotaceae</taxon>
        <taxon>Pleurotus</taxon>
    </lineage>
</organism>
<keyword evidence="1" id="KW-1133">Transmembrane helix</keyword>
<protein>
    <submittedName>
        <fullName evidence="2">Uncharacterized protein</fullName>
    </submittedName>
</protein>
<dbReference type="Proteomes" id="UP000623687">
    <property type="component" value="Unassembled WGS sequence"/>
</dbReference>
<feature type="transmembrane region" description="Helical" evidence="1">
    <location>
        <begin position="14"/>
        <end position="37"/>
    </location>
</feature>
<feature type="transmembrane region" description="Helical" evidence="1">
    <location>
        <begin position="86"/>
        <end position="107"/>
    </location>
</feature>
<sequence>MASQNQVSSSSPNIALIAIFDFTQIFGFILLGIVLLTAALATTVRRSPAWFNFLSTWVLSCISYLVTLGQQTGEMPHSSICLLQAMLVYAAPAVTVTAGLCFIIEMWRIVSRVGASSGRGTVTFRDYGILIAAPYVVHLTICIEVLVLGLKHPKWVTRDKTYMFCHLDSALPAYITGTVVICVIVIAMVFVASTAIHIRKHMAASRLFQGQQVANIQKMVVRFGIFTILPVFGLALSVAQVSARPRGVADGILTIAIGTRAWNCVFNSRSSLMFHILVPAGAALIFGTQSDIMRVWCFWKKPTTSKGPLDMPARKVSESV</sequence>
<accession>A0A8H7DTQ5</accession>
<feature type="transmembrane region" description="Helical" evidence="1">
    <location>
        <begin position="170"/>
        <end position="198"/>
    </location>
</feature>
<feature type="transmembrane region" description="Helical" evidence="1">
    <location>
        <begin position="272"/>
        <end position="292"/>
    </location>
</feature>
<proteinExistence type="predicted"/>
<dbReference type="OrthoDB" id="2896404at2759"/>
<evidence type="ECO:0000256" key="1">
    <source>
        <dbReference type="SAM" id="Phobius"/>
    </source>
</evidence>
<dbReference type="RefSeq" id="XP_036631602.1">
    <property type="nucleotide sequence ID" value="XM_036775583.1"/>
</dbReference>
<keyword evidence="3" id="KW-1185">Reference proteome</keyword>
<feature type="transmembrane region" description="Helical" evidence="1">
    <location>
        <begin position="49"/>
        <end position="66"/>
    </location>
</feature>
<feature type="transmembrane region" description="Helical" evidence="1">
    <location>
        <begin position="219"/>
        <end position="239"/>
    </location>
</feature>
<comment type="caution">
    <text evidence="2">The sequence shown here is derived from an EMBL/GenBank/DDBJ whole genome shotgun (WGS) entry which is preliminary data.</text>
</comment>
<dbReference type="EMBL" id="JACETU010000004">
    <property type="protein sequence ID" value="KAF7430324.1"/>
    <property type="molecule type" value="Genomic_DNA"/>
</dbReference>
<feature type="transmembrane region" description="Helical" evidence="1">
    <location>
        <begin position="127"/>
        <end position="150"/>
    </location>
</feature>
<evidence type="ECO:0000313" key="3">
    <source>
        <dbReference type="Proteomes" id="UP000623687"/>
    </source>
</evidence>
<name>A0A8H7DTQ5_PLEOS</name>
<gene>
    <name evidence="2" type="ORF">PC9H_006029</name>
</gene>
<keyword evidence="1" id="KW-0812">Transmembrane</keyword>
<reference evidence="2" key="1">
    <citation type="submission" date="2019-07" db="EMBL/GenBank/DDBJ databases">
        <authorList>
            <person name="Palmer J.M."/>
        </authorList>
    </citation>
    <scope>NUCLEOTIDE SEQUENCE</scope>
    <source>
        <strain evidence="2">PC9</strain>
    </source>
</reference>